<sequence length="86" mass="9019">MTPQEMRNTPGPDRARKADGTFGPLLIGIGLLLVAMDAFVTGGFRVSLLGGLLVIVGCTERLIGALRATQDSGTPADAPRRTPSER</sequence>
<evidence type="ECO:0000313" key="4">
    <source>
        <dbReference type="Proteomes" id="UP000182652"/>
    </source>
</evidence>
<dbReference type="EMBL" id="FNSN01000003">
    <property type="protein sequence ID" value="SEC37437.1"/>
    <property type="molecule type" value="Genomic_DNA"/>
</dbReference>
<gene>
    <name evidence="3" type="ORF">SAMN04489745_2705</name>
</gene>
<name>A0A1H4S066_9MICC</name>
<feature type="region of interest" description="Disordered" evidence="1">
    <location>
        <begin position="1"/>
        <end position="20"/>
    </location>
</feature>
<feature type="transmembrane region" description="Helical" evidence="2">
    <location>
        <begin position="21"/>
        <end position="40"/>
    </location>
</feature>
<evidence type="ECO:0000256" key="2">
    <source>
        <dbReference type="SAM" id="Phobius"/>
    </source>
</evidence>
<keyword evidence="2" id="KW-1133">Transmembrane helix</keyword>
<keyword evidence="4" id="KW-1185">Reference proteome</keyword>
<organism evidence="3 4">
    <name type="scientific">Arthrobacter woluwensis</name>
    <dbReference type="NCBI Taxonomy" id="156980"/>
    <lineage>
        <taxon>Bacteria</taxon>
        <taxon>Bacillati</taxon>
        <taxon>Actinomycetota</taxon>
        <taxon>Actinomycetes</taxon>
        <taxon>Micrococcales</taxon>
        <taxon>Micrococcaceae</taxon>
        <taxon>Arthrobacter</taxon>
    </lineage>
</organism>
<keyword evidence="2" id="KW-0812">Transmembrane</keyword>
<accession>A0A1H4S066</accession>
<evidence type="ECO:0000256" key="1">
    <source>
        <dbReference type="SAM" id="MobiDB-lite"/>
    </source>
</evidence>
<dbReference type="AlphaFoldDB" id="A0A1H4S066"/>
<feature type="region of interest" description="Disordered" evidence="1">
    <location>
        <begin position="67"/>
        <end position="86"/>
    </location>
</feature>
<dbReference type="Proteomes" id="UP000182652">
    <property type="component" value="Unassembled WGS sequence"/>
</dbReference>
<dbReference type="STRING" id="156980.SAMN04489745_2705"/>
<evidence type="ECO:0000313" key="3">
    <source>
        <dbReference type="EMBL" id="SEC37437.1"/>
    </source>
</evidence>
<reference evidence="3 4" key="1">
    <citation type="submission" date="2016-10" db="EMBL/GenBank/DDBJ databases">
        <authorList>
            <person name="de Groot N.N."/>
        </authorList>
    </citation>
    <scope>NUCLEOTIDE SEQUENCE [LARGE SCALE GENOMIC DNA]</scope>
    <source>
        <strain evidence="3 4">DSM 10495</strain>
    </source>
</reference>
<keyword evidence="2" id="KW-0472">Membrane</keyword>
<dbReference type="RefSeq" id="WP_139244696.1">
    <property type="nucleotide sequence ID" value="NZ_FNSN01000003.1"/>
</dbReference>
<proteinExistence type="predicted"/>
<protein>
    <submittedName>
        <fullName evidence="3">Uncharacterized protein</fullName>
    </submittedName>
</protein>